<comment type="caution">
    <text evidence="2">The sequence shown here is derived from an EMBL/GenBank/DDBJ whole genome shotgun (WGS) entry which is preliminary data.</text>
</comment>
<feature type="compositionally biased region" description="Basic and acidic residues" evidence="1">
    <location>
        <begin position="44"/>
        <end position="53"/>
    </location>
</feature>
<evidence type="ECO:0000313" key="3">
    <source>
        <dbReference type="Proteomes" id="UP000238937"/>
    </source>
</evidence>
<feature type="compositionally biased region" description="Gly residues" evidence="1">
    <location>
        <begin position="62"/>
        <end position="73"/>
    </location>
</feature>
<dbReference type="EMBL" id="PVWO01000330">
    <property type="protein sequence ID" value="PSB52310.1"/>
    <property type="molecule type" value="Genomic_DNA"/>
</dbReference>
<feature type="region of interest" description="Disordered" evidence="1">
    <location>
        <begin position="40"/>
        <end position="73"/>
    </location>
</feature>
<name>A0A2T1G574_9CYAN</name>
<dbReference type="AlphaFoldDB" id="A0A2T1G574"/>
<evidence type="ECO:0000313" key="2">
    <source>
        <dbReference type="EMBL" id="PSB52310.1"/>
    </source>
</evidence>
<organism evidence="2 3">
    <name type="scientific">Chamaesiphon polymorphus CCALA 037</name>
    <dbReference type="NCBI Taxonomy" id="2107692"/>
    <lineage>
        <taxon>Bacteria</taxon>
        <taxon>Bacillati</taxon>
        <taxon>Cyanobacteriota</taxon>
        <taxon>Cyanophyceae</taxon>
        <taxon>Gomontiellales</taxon>
        <taxon>Chamaesiphonaceae</taxon>
        <taxon>Chamaesiphon</taxon>
    </lineage>
</organism>
<evidence type="ECO:0000256" key="1">
    <source>
        <dbReference type="SAM" id="MobiDB-lite"/>
    </source>
</evidence>
<reference evidence="2 3" key="1">
    <citation type="submission" date="2018-03" db="EMBL/GenBank/DDBJ databases">
        <title>The ancient ancestry and fast evolution of plastids.</title>
        <authorList>
            <person name="Moore K.R."/>
            <person name="Magnabosco C."/>
            <person name="Momper L."/>
            <person name="Gold D.A."/>
            <person name="Bosak T."/>
            <person name="Fournier G.P."/>
        </authorList>
    </citation>
    <scope>NUCLEOTIDE SEQUENCE [LARGE SCALE GENOMIC DNA]</scope>
    <source>
        <strain evidence="2 3">CCALA 037</strain>
    </source>
</reference>
<gene>
    <name evidence="2" type="ORF">C7B77_20630</name>
</gene>
<keyword evidence="3" id="KW-1185">Reference proteome</keyword>
<protein>
    <submittedName>
        <fullName evidence="2">Uncharacterized protein</fullName>
    </submittedName>
</protein>
<dbReference type="Proteomes" id="UP000238937">
    <property type="component" value="Unassembled WGS sequence"/>
</dbReference>
<proteinExistence type="predicted"/>
<sequence length="73" mass="8337">MFRLLRWWQTKQAGSPALYRFDESRDESRAIDESIPERCLVAHNSEKTSESMRRYLPSQTASGGGDGRGMSNK</sequence>
<accession>A0A2T1G574</accession>